<dbReference type="Gene3D" id="2.60.40.1220">
    <property type="match status" value="1"/>
</dbReference>
<dbReference type="eggNOG" id="ENOG502ZEE0">
    <property type="taxonomic scope" value="Bacteria"/>
</dbReference>
<dbReference type="InterPro" id="IPR014755">
    <property type="entry name" value="Cu-Rt/internalin_Ig-like"/>
</dbReference>
<feature type="domain" description="SbsA Ig-like" evidence="2">
    <location>
        <begin position="31"/>
        <end position="137"/>
    </location>
</feature>
<evidence type="ECO:0000313" key="4">
    <source>
        <dbReference type="Proteomes" id="UP000016540"/>
    </source>
</evidence>
<keyword evidence="1" id="KW-0732">Signal</keyword>
<dbReference type="HOGENOM" id="CLU_278074_0_0_6"/>
<dbReference type="InterPro" id="IPR032812">
    <property type="entry name" value="SbsA_Ig"/>
</dbReference>
<organism evidence="3 4">
    <name type="scientific">Marinobacter lipolyticus SM19</name>
    <dbReference type="NCBI Taxonomy" id="1318628"/>
    <lineage>
        <taxon>Bacteria</taxon>
        <taxon>Pseudomonadati</taxon>
        <taxon>Pseudomonadota</taxon>
        <taxon>Gammaproteobacteria</taxon>
        <taxon>Pseudomonadales</taxon>
        <taxon>Marinobacteraceae</taxon>
        <taxon>Marinobacter</taxon>
    </lineage>
</organism>
<comment type="caution">
    <text evidence="3">The sequence shown here is derived from an EMBL/GenBank/DDBJ whole genome shotgun (WGS) entry which is preliminary data.</text>
</comment>
<dbReference type="PROSITE" id="PS51257">
    <property type="entry name" value="PROKAR_LIPOPROTEIN"/>
    <property type="match status" value="1"/>
</dbReference>
<dbReference type="STRING" id="1318628.MARLIPOL_15492"/>
<keyword evidence="4" id="KW-1185">Reference proteome</keyword>
<proteinExistence type="predicted"/>
<dbReference type="OrthoDB" id="6716594at2"/>
<dbReference type="Proteomes" id="UP000016540">
    <property type="component" value="Unassembled WGS sequence"/>
</dbReference>
<name>R8AXM0_9GAMM</name>
<protein>
    <recommendedName>
        <fullName evidence="2">SbsA Ig-like domain-containing protein</fullName>
    </recommendedName>
</protein>
<dbReference type="EMBL" id="ASAD01000020">
    <property type="protein sequence ID" value="EON91066.1"/>
    <property type="molecule type" value="Genomic_DNA"/>
</dbReference>
<feature type="domain" description="SbsA Ig-like" evidence="2">
    <location>
        <begin position="518"/>
        <end position="601"/>
    </location>
</feature>
<dbReference type="PATRIC" id="fig|1318628.3.peg.3097"/>
<dbReference type="AlphaFoldDB" id="R8AXM0"/>
<sequence length="1075" mass="114032">MNYKNTLALLPAAILAACGGGDGQTINAPQTPGAVVYSYPSDGQGEVSPKSDLVLRFSHALSDEDVASKIRVVGGGSEVAFSTEAVDGGRSLKITPQDELQPGTDYTVEFSENLQAEGNRRIATPNAVGPAGIQFSTRGGLTGIAGLDNTDATFKVAEMIPAAGSVFKPMDISTFRLRLTQPVHPEWKELGGVIEITNSNGETVPAIVLVKGRLVTIDPCIPDTPELCGRDDDFLTPGETYTISVRNLPGINGGVLESFSEELTPRDTGPRVVLFQEVIDSGLNAGSTESDARRSKLNGQIINGVTLNSVLQGTAGPSQQTGGLFAELAFAPAFEADEPLPLRVPKGSVLNSSSLDVLINGSVPVINPNTGEIQKTGNIKVTMLSDATGYLMPNPYTNDLSAPRHVKLFMDVSMNTEAAQPNASLSQNLLGVELTGIALVEDGTLTIDAIGMVEPNLLGQEVTDSTIAFHIEAATDATSQLDASDQRNTELEDLTGPQLVSWMPGPDEAIPGNRDQLQRPGDPIVLNFDEPLDSDSVASEFTLLADGTPIAAEDLRRKLDGTVVVLNPVGGLQHGVDYALQINGSLTDLAGNSTTSQTLEFALPEIAPAEASPIALTTYPGYPCVTTGLDLTNETHGQCVDAAPDGPRGDVLPLTTLPENRPIVVLFSQMMDLASIRDKETFVVEKIDPNTGDPIATVDGRLEKNQHRIRFYPDEPWEVDSYYRYTLASATAVDNCANALCSAEGYPLQTDLLVDPEDIGGPDMEIYFKGTSAVSSVFTPLRNLTTRDTNANFAIDCPTLADTDCEEPFAHKASKTPGEFAPVRNAAKMAVTNKEATALGVPVGASVGCPADESCPESKFIYQTMGLNVEVVGPAYDDDGNNIGVRVLLYPTMVAATSSSVFLDGFGENATGPLALRMRYVTPTEDNPMGLIEGVIVEGPNGEPRFVTQTDLSLDAPNLSLPLAQALEHDLYSKVIPLDLDGPIIFFDDGRMQIGILNNNSPAITVNITVTIPIINEFLSYSDCVAARGPTGIVSCLSDPDTTESGDIIIPLAIPTQGISLNFITNPIKEIPEEY</sequence>
<gene>
    <name evidence="3" type="ORF">MARLIPOL_15492</name>
</gene>
<evidence type="ECO:0000256" key="1">
    <source>
        <dbReference type="ARBA" id="ARBA00022729"/>
    </source>
</evidence>
<evidence type="ECO:0000313" key="3">
    <source>
        <dbReference type="EMBL" id="EON91066.1"/>
    </source>
</evidence>
<evidence type="ECO:0000259" key="2">
    <source>
        <dbReference type="Pfam" id="PF13205"/>
    </source>
</evidence>
<dbReference type="RefSeq" id="WP_012139283.1">
    <property type="nucleotide sequence ID" value="NZ_KE007327.1"/>
</dbReference>
<accession>R8AXM0</accession>
<reference evidence="3 4" key="1">
    <citation type="journal article" date="2013" name="Genome Announc.">
        <title>Draft Genome Sequence of the Moderately Halophilic Bacterium Marinobacter lipolyticus Strain SM19.</title>
        <authorList>
            <person name="Papke R.T."/>
            <person name="de la Haba R.R."/>
            <person name="Infante-Dominguez C."/>
            <person name="Perez D."/>
            <person name="Sanchez-Porro C."/>
            <person name="Lapierre P."/>
            <person name="Ventosa A."/>
        </authorList>
    </citation>
    <scope>NUCLEOTIDE SEQUENCE [LARGE SCALE GENOMIC DNA]</scope>
    <source>
        <strain evidence="3 4">SM19</strain>
    </source>
</reference>
<dbReference type="Pfam" id="PF13205">
    <property type="entry name" value="Big_5"/>
    <property type="match status" value="2"/>
</dbReference>